<accession>A0A5N6Y013</accession>
<protein>
    <submittedName>
        <fullName evidence="1">Uncharacterized protein</fullName>
    </submittedName>
</protein>
<reference evidence="1" key="1">
    <citation type="submission" date="2019-04" db="EMBL/GenBank/DDBJ databases">
        <title>Friends and foes A comparative genomics study of 23 Aspergillus species from section Flavi.</title>
        <authorList>
            <consortium name="DOE Joint Genome Institute"/>
            <person name="Kjaerbolling I."/>
            <person name="Vesth T."/>
            <person name="Frisvad J.C."/>
            <person name="Nybo J.L."/>
            <person name="Theobald S."/>
            <person name="Kildgaard S."/>
            <person name="Isbrandt T."/>
            <person name="Kuo A."/>
            <person name="Sato A."/>
            <person name="Lyhne E.K."/>
            <person name="Kogle M.E."/>
            <person name="Wiebenga A."/>
            <person name="Kun R.S."/>
            <person name="Lubbers R.J."/>
            <person name="Makela M.R."/>
            <person name="Barry K."/>
            <person name="Chovatia M."/>
            <person name="Clum A."/>
            <person name="Daum C."/>
            <person name="Haridas S."/>
            <person name="He G."/>
            <person name="LaButti K."/>
            <person name="Lipzen A."/>
            <person name="Mondo S."/>
            <person name="Riley R."/>
            <person name="Salamov A."/>
            <person name="Simmons B.A."/>
            <person name="Magnuson J.K."/>
            <person name="Henrissat B."/>
            <person name="Mortensen U.H."/>
            <person name="Larsen T.O."/>
            <person name="Devries R.P."/>
            <person name="Grigoriev I.V."/>
            <person name="Machida M."/>
            <person name="Baker S.E."/>
            <person name="Andersen M.R."/>
        </authorList>
    </citation>
    <scope>NUCLEOTIDE SEQUENCE</scope>
    <source>
        <strain evidence="1">CBS 117612</strain>
    </source>
</reference>
<sequence length="107" mass="12484">MVRDFLIMIKVETNLTPQDRLSRRKPLYGKRIITDLSITEPSCTTGCKGPKFPTLIHPYESQNVDSLAFIFRFLETFLKPHNTFMRLDNQGNRVGREIILRLGHFEC</sequence>
<dbReference type="EMBL" id="ML737163">
    <property type="protein sequence ID" value="KAE8338772.1"/>
    <property type="molecule type" value="Genomic_DNA"/>
</dbReference>
<dbReference type="Proteomes" id="UP000325558">
    <property type="component" value="Unassembled WGS sequence"/>
</dbReference>
<evidence type="ECO:0000313" key="1">
    <source>
        <dbReference type="EMBL" id="KAE8338772.1"/>
    </source>
</evidence>
<organism evidence="1">
    <name type="scientific">Aspergillus arachidicola</name>
    <dbReference type="NCBI Taxonomy" id="656916"/>
    <lineage>
        <taxon>Eukaryota</taxon>
        <taxon>Fungi</taxon>
        <taxon>Dikarya</taxon>
        <taxon>Ascomycota</taxon>
        <taxon>Pezizomycotina</taxon>
        <taxon>Eurotiomycetes</taxon>
        <taxon>Eurotiomycetidae</taxon>
        <taxon>Eurotiales</taxon>
        <taxon>Aspergillaceae</taxon>
        <taxon>Aspergillus</taxon>
        <taxon>Aspergillus subgen. Circumdati</taxon>
    </lineage>
</organism>
<dbReference type="AlphaFoldDB" id="A0A5N6Y013"/>
<name>A0A5N6Y013_9EURO</name>
<gene>
    <name evidence="1" type="ORF">BDV24DRAFT_84016</name>
</gene>
<proteinExistence type="predicted"/>